<evidence type="ECO:0000256" key="1">
    <source>
        <dbReference type="RuleBase" id="RU364089"/>
    </source>
</evidence>
<dbReference type="GO" id="GO:0016805">
    <property type="term" value="F:dipeptidase activity"/>
    <property type="evidence" value="ECO:0007669"/>
    <property type="project" value="UniProtKB-KW"/>
</dbReference>
<keyword evidence="4" id="KW-1185">Reference proteome</keyword>
<keyword evidence="1" id="KW-0645">Protease</keyword>
<comment type="catalytic activity">
    <reaction evidence="1">
        <text>an L-aminoacyl-L-amino acid + H2O = 2 an L-alpha-amino acid</text>
        <dbReference type="Rhea" id="RHEA:48940"/>
        <dbReference type="ChEBI" id="CHEBI:15377"/>
        <dbReference type="ChEBI" id="CHEBI:59869"/>
        <dbReference type="ChEBI" id="CHEBI:77460"/>
    </reaction>
</comment>
<dbReference type="Pfam" id="PF03577">
    <property type="entry name" value="Peptidase_C69"/>
    <property type="match status" value="1"/>
</dbReference>
<organism evidence="3 4">
    <name type="scientific">Jonquetella anthropi DSM 22815</name>
    <dbReference type="NCBI Taxonomy" id="885272"/>
    <lineage>
        <taxon>Bacteria</taxon>
        <taxon>Thermotogati</taxon>
        <taxon>Synergistota</taxon>
        <taxon>Synergistia</taxon>
        <taxon>Synergistales</taxon>
        <taxon>Dethiosulfovibrionaceae</taxon>
        <taxon>Jonquetella</taxon>
    </lineage>
</organism>
<dbReference type="GO" id="GO:0070004">
    <property type="term" value="F:cysteine-type exopeptidase activity"/>
    <property type="evidence" value="ECO:0007669"/>
    <property type="project" value="InterPro"/>
</dbReference>
<protein>
    <recommendedName>
        <fullName evidence="1">Dipeptidase</fullName>
        <ecNumber evidence="1">3.4.-.-</ecNumber>
    </recommendedName>
</protein>
<evidence type="ECO:0000256" key="2">
    <source>
        <dbReference type="SAM" id="SignalP"/>
    </source>
</evidence>
<feature type="chain" id="PRO_5003540890" description="Dipeptidase" evidence="2">
    <location>
        <begin position="23"/>
        <end position="552"/>
    </location>
</feature>
<dbReference type="EMBL" id="CM001376">
    <property type="protein sequence ID" value="EHM13515.1"/>
    <property type="molecule type" value="Genomic_DNA"/>
</dbReference>
<dbReference type="InterPro" id="IPR005322">
    <property type="entry name" value="Peptidase_C69"/>
</dbReference>
<feature type="signal peptide" evidence="2">
    <location>
        <begin position="1"/>
        <end position="22"/>
    </location>
</feature>
<keyword evidence="1" id="KW-0378">Hydrolase</keyword>
<dbReference type="GO" id="GO:0006508">
    <property type="term" value="P:proteolysis"/>
    <property type="evidence" value="ECO:0007669"/>
    <property type="project" value="UniProtKB-KW"/>
</dbReference>
<dbReference type="AlphaFoldDB" id="H0ULF6"/>
<dbReference type="Proteomes" id="UP000003806">
    <property type="component" value="Chromosome"/>
</dbReference>
<proteinExistence type="inferred from homology"/>
<reference evidence="3 4" key="1">
    <citation type="submission" date="2011-11" db="EMBL/GenBank/DDBJ databases">
        <title>The Noncontiguous Finished genome of Jonquetella anthropi DSM 22815.</title>
        <authorList>
            <consortium name="US DOE Joint Genome Institute (JGI-PGF)"/>
            <person name="Lucas S."/>
            <person name="Copeland A."/>
            <person name="Lapidus A."/>
            <person name="Glavina del Rio T."/>
            <person name="Dalin E."/>
            <person name="Tice H."/>
            <person name="Bruce D."/>
            <person name="Goodwin L."/>
            <person name="Pitluck S."/>
            <person name="Peters L."/>
            <person name="Mikhailova N."/>
            <person name="Held B."/>
            <person name="Kyrpides N."/>
            <person name="Mavromatis K."/>
            <person name="Ivanova N."/>
            <person name="Markowitz V."/>
            <person name="Cheng J.-F."/>
            <person name="Hugenholtz P."/>
            <person name="Woyke T."/>
            <person name="Wu D."/>
            <person name="Gronow S."/>
            <person name="Wellnitz S."/>
            <person name="Brambilla E."/>
            <person name="Klenk H.-P."/>
            <person name="Eisen J.A."/>
        </authorList>
    </citation>
    <scope>NUCLEOTIDE SEQUENCE [LARGE SCALE GENOMIC DNA]</scope>
    <source>
        <strain evidence="3 4">DSM 22815</strain>
    </source>
</reference>
<gene>
    <name evidence="3" type="ORF">JonanDRAFT_1149</name>
</gene>
<comment type="similarity">
    <text evidence="1">Belongs to the peptidase C69 family.</text>
</comment>
<dbReference type="PANTHER" id="PTHR12994:SF17">
    <property type="entry name" value="LD30995P"/>
    <property type="match status" value="1"/>
</dbReference>
<dbReference type="eggNOG" id="COG4690">
    <property type="taxonomic scope" value="Bacteria"/>
</dbReference>
<dbReference type="PANTHER" id="PTHR12994">
    <property type="entry name" value="SECERNIN"/>
    <property type="match status" value="1"/>
</dbReference>
<accession>H0ULF6</accession>
<dbReference type="Gene3D" id="3.60.60.10">
    <property type="entry name" value="Penicillin V Acylase, Chain A"/>
    <property type="match status" value="1"/>
</dbReference>
<dbReference type="STRING" id="885272.JonanDRAFT_1149"/>
<evidence type="ECO:0000313" key="4">
    <source>
        <dbReference type="Proteomes" id="UP000003806"/>
    </source>
</evidence>
<dbReference type="PROSITE" id="PS51257">
    <property type="entry name" value="PROKAR_LIPOPROTEIN"/>
    <property type="match status" value="1"/>
</dbReference>
<keyword evidence="1" id="KW-0224">Dipeptidase</keyword>
<evidence type="ECO:0000313" key="3">
    <source>
        <dbReference type="EMBL" id="EHM13515.1"/>
    </source>
</evidence>
<keyword evidence="2" id="KW-0732">Signal</keyword>
<dbReference type="OrthoDB" id="9764088at2"/>
<dbReference type="RefSeq" id="WP_008521598.1">
    <property type="nucleotide sequence ID" value="NZ_CM001376.1"/>
</dbReference>
<dbReference type="HOGENOM" id="CLU_014823_3_0_0"/>
<sequence length="552" mass="62990">MQKALHKTLLAAGALACMAASAAACTSMGAGCKATADGSVLVSHTVDDWYDQRIKIVPGGKHKPGEMVDVYVDVCTDTRPELKIYKSGSIPQVPETNTYFHVGYPFMNDKQVMIGEFTWLGRDEVYNAAGMLYIANLEIFGLQRASTAREAIKVMGELAEKYGYGDWGETLIVGDKHEAWVFEICGGGAIWTPTSGLPGAHWVARRIPDDEIFVGANRSRICEVDFNDKENFMWSTNLTDLPEKMGWWKKGEPFNYSKIFDPEPYGYPHYQSRREWRAFSLLKPSEKFPVKDRYEAYPFSIKPDKKLTPRDIMLIYSDHLEGTDYDMTKDPASGAFGCPNRWQQEQADLPDDLKGQDWERPIALYRCSYSFVSQSRSWLPDPIGGVLWFGEDAPDTTVYVPVYCGVTKVPEAWSTGKRHVYDPTCAYWAFNLVNNWANLRWDAMYKEIRAKKVEYEDRFFADQPKIEAEAQKLYKQSPAKAVAYLTKYTDSVMDEVFKGWWDFAWYLIGRYQDGLQIKPDGAKFRPGYPAEYLRKVGFGAMSRRDLENAKKK</sequence>
<name>H0ULF6_9BACT</name>
<dbReference type="EC" id="3.4.-.-" evidence="1"/>